<proteinExistence type="predicted"/>
<evidence type="ECO:0000313" key="3">
    <source>
        <dbReference type="Proteomes" id="UP000297555"/>
    </source>
</evidence>
<dbReference type="Pfam" id="PF06889">
    <property type="entry name" value="DUF1266"/>
    <property type="match status" value="1"/>
</dbReference>
<sequence>MDDIQQRWLCALSAPMAALNTGAGYDDPAFCDDHYIDLKDSWGIDDRRQLFDMLQWMTDDGHAKNLSGAYLAWQRCLPSQWHALLEDLSPRERVLHEFASRTFGSCGPGGILSWDYGRMGFLLRCAVRNQWIDLVESNWLHSRLAVRAQFHYGNWMSYFNGFVVGRTFWCCLSKSDDELAFELERQGDSAHNLRIVRGLAQNIPHFLADLPWHMEIDSLPRPASLKEFDWS</sequence>
<protein>
    <submittedName>
        <fullName evidence="2">DUF1266 domain-containing protein</fullName>
    </submittedName>
</protein>
<evidence type="ECO:0000313" key="2">
    <source>
        <dbReference type="EMBL" id="TFH81721.1"/>
    </source>
</evidence>
<comment type="caution">
    <text evidence="2">The sequence shown here is derived from an EMBL/GenBank/DDBJ whole genome shotgun (WGS) entry which is preliminary data.</text>
</comment>
<dbReference type="OrthoDB" id="8970044at2"/>
<dbReference type="EMBL" id="SPDQ01000011">
    <property type="protein sequence ID" value="TFH81721.1"/>
    <property type="molecule type" value="Genomic_DNA"/>
</dbReference>
<evidence type="ECO:0000259" key="1">
    <source>
        <dbReference type="Pfam" id="PF06889"/>
    </source>
</evidence>
<name>A0A4Y8VN30_9PSED</name>
<dbReference type="AlphaFoldDB" id="A0A4Y8VN30"/>
<accession>A0A4Y8VN30</accession>
<dbReference type="InterPro" id="IPR009677">
    <property type="entry name" value="DUF1266"/>
</dbReference>
<feature type="domain" description="DUF1266" evidence="1">
    <location>
        <begin position="38"/>
        <end position="212"/>
    </location>
</feature>
<dbReference type="RefSeq" id="WP_134826066.1">
    <property type="nucleotide sequence ID" value="NZ_SPDQ01000011.1"/>
</dbReference>
<organism evidence="2 3">
    <name type="scientific">Pseudomonas kribbensis</name>
    <dbReference type="NCBI Taxonomy" id="1628086"/>
    <lineage>
        <taxon>Bacteria</taxon>
        <taxon>Pseudomonadati</taxon>
        <taxon>Pseudomonadota</taxon>
        <taxon>Gammaproteobacteria</taxon>
        <taxon>Pseudomonadales</taxon>
        <taxon>Pseudomonadaceae</taxon>
        <taxon>Pseudomonas</taxon>
    </lineage>
</organism>
<dbReference type="Proteomes" id="UP000297555">
    <property type="component" value="Unassembled WGS sequence"/>
</dbReference>
<reference evidence="2 3" key="1">
    <citation type="submission" date="2019-03" db="EMBL/GenBank/DDBJ databases">
        <title>Draft genome sequence of humic substances-degrading Pseudomonas kribbensis CHA-19 from forest soil.</title>
        <authorList>
            <person name="Kim D."/>
        </authorList>
    </citation>
    <scope>NUCLEOTIDE SEQUENCE [LARGE SCALE GENOMIC DNA]</scope>
    <source>
        <strain evidence="2 3">CHA-19</strain>
    </source>
</reference>
<gene>
    <name evidence="2" type="ORF">E4J90_09045</name>
</gene>